<organism evidence="7 8">
    <name type="scientific">Nitrosomonas ureae</name>
    <dbReference type="NCBI Taxonomy" id="44577"/>
    <lineage>
        <taxon>Bacteria</taxon>
        <taxon>Pseudomonadati</taxon>
        <taxon>Pseudomonadota</taxon>
        <taxon>Betaproteobacteria</taxon>
        <taxon>Nitrosomonadales</taxon>
        <taxon>Nitrosomonadaceae</taxon>
        <taxon>Nitrosomonas</taxon>
    </lineage>
</organism>
<name>A0A1H5VGC8_9PROT</name>
<feature type="transmembrane region" description="Helical" evidence="6">
    <location>
        <begin position="12"/>
        <end position="38"/>
    </location>
</feature>
<dbReference type="PANTHER" id="PTHR21716">
    <property type="entry name" value="TRANSMEMBRANE PROTEIN"/>
    <property type="match status" value="1"/>
</dbReference>
<feature type="transmembrane region" description="Helical" evidence="6">
    <location>
        <begin position="154"/>
        <end position="176"/>
    </location>
</feature>
<evidence type="ECO:0000256" key="2">
    <source>
        <dbReference type="ARBA" id="ARBA00009773"/>
    </source>
</evidence>
<dbReference type="EMBL" id="FNUX01000012">
    <property type="protein sequence ID" value="SEF86106.1"/>
    <property type="molecule type" value="Genomic_DNA"/>
</dbReference>
<dbReference type="InterPro" id="IPR002549">
    <property type="entry name" value="AI-2E-like"/>
</dbReference>
<feature type="transmembrane region" description="Helical" evidence="6">
    <location>
        <begin position="58"/>
        <end position="79"/>
    </location>
</feature>
<evidence type="ECO:0000256" key="3">
    <source>
        <dbReference type="ARBA" id="ARBA00022692"/>
    </source>
</evidence>
<keyword evidence="5 6" id="KW-0472">Membrane</keyword>
<evidence type="ECO:0000313" key="7">
    <source>
        <dbReference type="EMBL" id="SEF86106.1"/>
    </source>
</evidence>
<comment type="subcellular location">
    <subcellularLocation>
        <location evidence="1">Membrane</location>
        <topology evidence="1">Multi-pass membrane protein</topology>
    </subcellularLocation>
</comment>
<dbReference type="OrthoDB" id="8549905at2"/>
<dbReference type="Proteomes" id="UP000236753">
    <property type="component" value="Unassembled WGS sequence"/>
</dbReference>
<feature type="transmembrane region" description="Helical" evidence="6">
    <location>
        <begin position="240"/>
        <end position="269"/>
    </location>
</feature>
<feature type="transmembrane region" description="Helical" evidence="6">
    <location>
        <begin position="212"/>
        <end position="233"/>
    </location>
</feature>
<evidence type="ECO:0000256" key="5">
    <source>
        <dbReference type="ARBA" id="ARBA00023136"/>
    </source>
</evidence>
<keyword evidence="3 6" id="KW-0812">Transmembrane</keyword>
<comment type="similarity">
    <text evidence="2">Belongs to the autoinducer-2 exporter (AI-2E) (TC 2.A.86) family.</text>
</comment>
<evidence type="ECO:0000313" key="8">
    <source>
        <dbReference type="Proteomes" id="UP000236753"/>
    </source>
</evidence>
<reference evidence="7 8" key="1">
    <citation type="submission" date="2016-10" db="EMBL/GenBank/DDBJ databases">
        <authorList>
            <person name="de Groot N.N."/>
        </authorList>
    </citation>
    <scope>NUCLEOTIDE SEQUENCE [LARGE SCALE GENOMIC DNA]</scope>
    <source>
        <strain evidence="7 8">Nm13</strain>
    </source>
</reference>
<evidence type="ECO:0000256" key="6">
    <source>
        <dbReference type="SAM" id="Phobius"/>
    </source>
</evidence>
<dbReference type="Pfam" id="PF01594">
    <property type="entry name" value="AI-2E_transport"/>
    <property type="match status" value="1"/>
</dbReference>
<accession>A0A1H5VGC8</accession>
<feature type="transmembrane region" description="Helical" evidence="6">
    <location>
        <begin position="275"/>
        <end position="293"/>
    </location>
</feature>
<feature type="transmembrane region" description="Helical" evidence="6">
    <location>
        <begin position="305"/>
        <end position="337"/>
    </location>
</feature>
<dbReference type="AlphaFoldDB" id="A0A1H5VGC8"/>
<evidence type="ECO:0000256" key="4">
    <source>
        <dbReference type="ARBA" id="ARBA00022989"/>
    </source>
</evidence>
<gene>
    <name evidence="7" type="ORF">SAMN05216334_11271</name>
</gene>
<protein>
    <submittedName>
        <fullName evidence="7">Predicted PurR-regulated permease PerM</fullName>
    </submittedName>
</protein>
<dbReference type="GO" id="GO:0016020">
    <property type="term" value="C:membrane"/>
    <property type="evidence" value="ECO:0007669"/>
    <property type="project" value="UniProtKB-SubCell"/>
</dbReference>
<dbReference type="PANTHER" id="PTHR21716:SF4">
    <property type="entry name" value="TRANSMEMBRANE PROTEIN 245"/>
    <property type="match status" value="1"/>
</dbReference>
<keyword evidence="4 6" id="KW-1133">Transmembrane helix</keyword>
<proteinExistence type="inferred from homology"/>
<sequence>MTNENKVIRVTYIMILSIALLVFISPFFIPLIFASTIALTLYPVQLKLESKGMKRNHVAALLTTLFTTFISIPFFYFIIKGTDAVTTQLEKMSFNEKLKDQGIDELVLNMHNEIVSAIQKFSSKYDILEFLNEKKINHYLEVVNNFLLDFFREVAASLPALVVLFIIMILCTYSFLGNAEHVKNFFQKITGFSEARMQELTNIFIRDSRQVYLSNIVTGGVQSLMVAAGVSMLQMGDFFVVLFVTLILSFIPIVGAAPVAFIFAILAFFKDSATAAIILGVLGILTSVVDNILRSWIATFGKSKIPPIVAFVCVIGGALLFGFPGLFIGLFVGAYAFDTLPIFWDELNAREGSGIC</sequence>
<dbReference type="RefSeq" id="WP_103966573.1">
    <property type="nucleotide sequence ID" value="NZ_FNUX01000012.1"/>
</dbReference>
<evidence type="ECO:0000256" key="1">
    <source>
        <dbReference type="ARBA" id="ARBA00004141"/>
    </source>
</evidence>